<reference evidence="1" key="1">
    <citation type="submission" date="2013-07" db="EMBL/GenBank/DDBJ databases">
        <title>The genome of an arbuscular mycorrhizal fungus provides insights into the evolution of the oldest plant symbiosis.</title>
        <authorList>
            <consortium name="DOE Joint Genome Institute"/>
            <person name="Tisserant E."/>
            <person name="Malbreil M."/>
            <person name="Kuo A."/>
            <person name="Kohler A."/>
            <person name="Symeonidi A."/>
            <person name="Balestrini R."/>
            <person name="Charron P."/>
            <person name="Duensing N."/>
            <person name="Frei-dit-Frey N."/>
            <person name="Gianinazzi-Pearson V."/>
            <person name="Gilbert B."/>
            <person name="Handa Y."/>
            <person name="Hijri M."/>
            <person name="Kaul R."/>
            <person name="Kawaguchi M."/>
            <person name="Krajinski F."/>
            <person name="Lammers P."/>
            <person name="Lapierre D."/>
            <person name="Masclaux F.G."/>
            <person name="Murat C."/>
            <person name="Morin E."/>
            <person name="Ndikumana S."/>
            <person name="Pagni M."/>
            <person name="Petitpierre D."/>
            <person name="Requena N."/>
            <person name="Rosikiewicz P."/>
            <person name="Riley R."/>
            <person name="Saito K."/>
            <person name="San Clemente H."/>
            <person name="Shapiro H."/>
            <person name="van Tuinen D."/>
            <person name="Becard G."/>
            <person name="Bonfante P."/>
            <person name="Paszkowski U."/>
            <person name="Shachar-Hill Y."/>
            <person name="Young J.P."/>
            <person name="Sanders I.R."/>
            <person name="Henrissat B."/>
            <person name="Rensing S.A."/>
            <person name="Grigoriev I.V."/>
            <person name="Corradi N."/>
            <person name="Roux C."/>
            <person name="Martin F."/>
        </authorList>
    </citation>
    <scope>NUCLEOTIDE SEQUENCE</scope>
    <source>
        <strain evidence="1">DAOM 197198</strain>
    </source>
</reference>
<organism evidence="1">
    <name type="scientific">Rhizophagus irregularis (strain DAOM 181602 / DAOM 197198 / MUCL 43194)</name>
    <name type="common">Arbuscular mycorrhizal fungus</name>
    <name type="synonym">Glomus intraradices</name>
    <dbReference type="NCBI Taxonomy" id="747089"/>
    <lineage>
        <taxon>Eukaryota</taxon>
        <taxon>Fungi</taxon>
        <taxon>Fungi incertae sedis</taxon>
        <taxon>Mucoromycota</taxon>
        <taxon>Glomeromycotina</taxon>
        <taxon>Glomeromycetes</taxon>
        <taxon>Glomerales</taxon>
        <taxon>Glomeraceae</taxon>
        <taxon>Rhizophagus</taxon>
    </lineage>
</organism>
<evidence type="ECO:0000313" key="1">
    <source>
        <dbReference type="EMBL" id="ESA13420.1"/>
    </source>
</evidence>
<dbReference type="VEuPathDB" id="FungiDB:RhiirFUN_016494"/>
<dbReference type="EMBL" id="KI283923">
    <property type="protein sequence ID" value="ESA13420.1"/>
    <property type="molecule type" value="Genomic_DNA"/>
</dbReference>
<protein>
    <submittedName>
        <fullName evidence="1">Uncharacterized protein</fullName>
    </submittedName>
</protein>
<proteinExistence type="predicted"/>
<accession>U9TZ82</accession>
<name>U9TZ82_RHIID</name>
<dbReference type="AlphaFoldDB" id="U9TZ82"/>
<dbReference type="HOGENOM" id="CLU_2238005_0_0_1"/>
<sequence>MSNKIHEFVKNESLAELAKFLNKNSKENKDELIFDPKEPEMEAIDAKKSGMAKVPEKLWQCINNLPAEIDKGRRKYWQFFSSIEFEPLLYWLTFTKLDDTFYRFI</sequence>
<gene>
    <name evidence="1" type="ORF">GLOINDRAFT_26059</name>
</gene>